<geneLocation type="plasmid" evidence="1 2">
    <name>2</name>
</geneLocation>
<dbReference type="AlphaFoldDB" id="W0RSN2"/>
<dbReference type="KEGG" id="gba:J421_5947"/>
<evidence type="ECO:0000313" key="1">
    <source>
        <dbReference type="EMBL" id="AHG93482.1"/>
    </source>
</evidence>
<dbReference type="OrthoDB" id="282042at2"/>
<dbReference type="HOGENOM" id="CLU_1145903_0_0_0"/>
<keyword evidence="1" id="KW-0614">Plasmid</keyword>
<evidence type="ECO:0000313" key="2">
    <source>
        <dbReference type="Proteomes" id="UP000019151"/>
    </source>
</evidence>
<protein>
    <submittedName>
        <fullName evidence="1">Uncharacterized protein</fullName>
    </submittedName>
</protein>
<dbReference type="EMBL" id="CP007130">
    <property type="protein sequence ID" value="AHG93482.1"/>
    <property type="molecule type" value="Genomic_DNA"/>
</dbReference>
<dbReference type="InParanoid" id="W0RSN2"/>
<dbReference type="PATRIC" id="fig|861299.3.peg.5998"/>
<reference evidence="1 2" key="1">
    <citation type="journal article" date="2014" name="Genome Announc.">
        <title>Genome Sequence and Methylome of Soil Bacterium Gemmatirosa kalamazoonensis KBS708T, a Member of the Rarely Cultivated Gemmatimonadetes Phylum.</title>
        <authorList>
            <person name="Debruyn J.M."/>
            <person name="Radosevich M."/>
            <person name="Wommack K.E."/>
            <person name="Polson S.W."/>
            <person name="Hauser L.J."/>
            <person name="Fawaz M.N."/>
            <person name="Korlach J."/>
            <person name="Tsai Y.C."/>
        </authorList>
    </citation>
    <scope>NUCLEOTIDE SEQUENCE [LARGE SCALE GENOMIC DNA]</scope>
    <source>
        <strain evidence="1 2">KBS708</strain>
        <plasmid evidence="2">Plasmid 2</plasmid>
    </source>
</reference>
<accession>W0RSN2</accession>
<dbReference type="RefSeq" id="WP_025414786.1">
    <property type="nucleotide sequence ID" value="NZ_CP007130.1"/>
</dbReference>
<gene>
    <name evidence="1" type="ORF">J421_5947</name>
</gene>
<keyword evidence="2" id="KW-1185">Reference proteome</keyword>
<organism evidence="1 2">
    <name type="scientific">Gemmatirosa kalamazoonensis</name>
    <dbReference type="NCBI Taxonomy" id="861299"/>
    <lineage>
        <taxon>Bacteria</taxon>
        <taxon>Pseudomonadati</taxon>
        <taxon>Gemmatimonadota</taxon>
        <taxon>Gemmatimonadia</taxon>
        <taxon>Gemmatimonadales</taxon>
        <taxon>Gemmatimonadaceae</taxon>
        <taxon>Gemmatirosa</taxon>
    </lineage>
</organism>
<proteinExistence type="predicted"/>
<sequence>MDANERTGTFPYLPSIAEVRARFDEEITALGGTVRDVYEDGRNLFARAVLRRAADVRPGDTVNGGVALRTLGPELLVHPYIFRQVCVNGAIRAHALQTRRVALVPTTVPAVPGFDVTLALDALGDAVRASAAPEAFKQGLREMRTATEIAADDVVNVLSLLSRHGASRELVLQILARFTHRDEDDRSAFGLMNAVTSVARDTSDPETRWRLEEIGARIPALVARRAPAEPRMVHRDELLTLT</sequence>
<name>W0RSN2_9BACT</name>
<dbReference type="Proteomes" id="UP000019151">
    <property type="component" value="Plasmid 2"/>
</dbReference>